<name>L9VQF3_HALJB</name>
<sequence length="76" mass="8335">MGVILHRAVVVDEHHRPAVRRLRGRRVLVVAPVIRFVVGIVDVVGRFVGVRREAPETAGQSGEGRSTQPEYRPTGG</sequence>
<feature type="compositionally biased region" description="Polar residues" evidence="1">
    <location>
        <begin position="58"/>
        <end position="69"/>
    </location>
</feature>
<accession>L9VQF3</accession>
<dbReference type="EMBL" id="AOHV01000015">
    <property type="protein sequence ID" value="ELY39394.1"/>
    <property type="molecule type" value="Genomic_DNA"/>
</dbReference>
<keyword evidence="3" id="KW-1185">Reference proteome</keyword>
<gene>
    <name evidence="2" type="ORF">C497_05532</name>
</gene>
<dbReference type="AlphaFoldDB" id="L9VQF3"/>
<evidence type="ECO:0000313" key="2">
    <source>
        <dbReference type="EMBL" id="ELY39394.1"/>
    </source>
</evidence>
<dbReference type="Proteomes" id="UP000011645">
    <property type="component" value="Unassembled WGS sequence"/>
</dbReference>
<protein>
    <submittedName>
        <fullName evidence="2">Uncharacterized protein</fullName>
    </submittedName>
</protein>
<comment type="caution">
    <text evidence="2">The sequence shown here is derived from an EMBL/GenBank/DDBJ whole genome shotgun (WGS) entry which is preliminary data.</text>
</comment>
<proteinExistence type="predicted"/>
<evidence type="ECO:0000313" key="3">
    <source>
        <dbReference type="Proteomes" id="UP000011645"/>
    </source>
</evidence>
<organism evidence="2 3">
    <name type="scientific">Halalkalicoccus jeotgali (strain DSM 18796 / CECT 7217 / JCM 14584 / KCTC 4019 / B3)</name>
    <dbReference type="NCBI Taxonomy" id="795797"/>
    <lineage>
        <taxon>Archaea</taxon>
        <taxon>Methanobacteriati</taxon>
        <taxon>Methanobacteriota</taxon>
        <taxon>Stenosarchaea group</taxon>
        <taxon>Halobacteria</taxon>
        <taxon>Halobacteriales</taxon>
        <taxon>Halococcaceae</taxon>
        <taxon>Halalkalicoccus</taxon>
    </lineage>
</organism>
<evidence type="ECO:0000256" key="1">
    <source>
        <dbReference type="SAM" id="MobiDB-lite"/>
    </source>
</evidence>
<feature type="region of interest" description="Disordered" evidence="1">
    <location>
        <begin position="54"/>
        <end position="76"/>
    </location>
</feature>
<reference evidence="2 3" key="1">
    <citation type="journal article" date="2014" name="PLoS Genet.">
        <title>Phylogenetically driven sequencing of extremely halophilic archaea reveals strategies for static and dynamic osmo-response.</title>
        <authorList>
            <person name="Becker E.A."/>
            <person name="Seitzer P.M."/>
            <person name="Tritt A."/>
            <person name="Larsen D."/>
            <person name="Krusor M."/>
            <person name="Yao A.I."/>
            <person name="Wu D."/>
            <person name="Madern D."/>
            <person name="Eisen J.A."/>
            <person name="Darling A.E."/>
            <person name="Facciotti M.T."/>
        </authorList>
    </citation>
    <scope>NUCLEOTIDE SEQUENCE [LARGE SCALE GENOMIC DNA]</scope>
    <source>
        <strain evidence="3">DSM 18796 / CECT 7217 / JCM 14584 / KCTC 4019 / B3</strain>
    </source>
</reference>